<evidence type="ECO:0000256" key="2">
    <source>
        <dbReference type="SAM" id="Phobius"/>
    </source>
</evidence>
<feature type="transmembrane region" description="Helical" evidence="2">
    <location>
        <begin position="29"/>
        <end position="48"/>
    </location>
</feature>
<evidence type="ECO:0000313" key="4">
    <source>
        <dbReference type="Proteomes" id="UP000322699"/>
    </source>
</evidence>
<accession>A0A5B1CP79</accession>
<reference evidence="3 4" key="1">
    <citation type="submission" date="2019-08" db="EMBL/GenBank/DDBJ databases">
        <title>Deep-cultivation of Planctomycetes and their phenomic and genomic characterization uncovers novel biology.</title>
        <authorList>
            <person name="Wiegand S."/>
            <person name="Jogler M."/>
            <person name="Boedeker C."/>
            <person name="Pinto D."/>
            <person name="Vollmers J."/>
            <person name="Rivas-Marin E."/>
            <person name="Kohn T."/>
            <person name="Peeters S.H."/>
            <person name="Heuer A."/>
            <person name="Rast P."/>
            <person name="Oberbeckmann S."/>
            <person name="Bunk B."/>
            <person name="Jeske O."/>
            <person name="Meyerdierks A."/>
            <person name="Storesund J.E."/>
            <person name="Kallscheuer N."/>
            <person name="Luecker S."/>
            <person name="Lage O.M."/>
            <person name="Pohl T."/>
            <person name="Merkel B.J."/>
            <person name="Hornburger P."/>
            <person name="Mueller R.-W."/>
            <person name="Bruemmer F."/>
            <person name="Labrenz M."/>
            <person name="Spormann A.M."/>
            <person name="Op Den Camp H."/>
            <person name="Overmann J."/>
            <person name="Amann R."/>
            <person name="Jetten M.S.M."/>
            <person name="Mascher T."/>
            <person name="Medema M.H."/>
            <person name="Devos D.P."/>
            <person name="Kaster A.-K."/>
            <person name="Ovreas L."/>
            <person name="Rohde M."/>
            <person name="Galperin M.Y."/>
            <person name="Jogler C."/>
        </authorList>
    </citation>
    <scope>NUCLEOTIDE SEQUENCE [LARGE SCALE GENOMIC DNA]</scope>
    <source>
        <strain evidence="3 4">LF1</strain>
    </source>
</reference>
<dbReference type="EMBL" id="VRLW01000001">
    <property type="protein sequence ID" value="KAA1262172.1"/>
    <property type="molecule type" value="Genomic_DNA"/>
</dbReference>
<dbReference type="OrthoDB" id="275750at2"/>
<keyword evidence="2" id="KW-1133">Transmembrane helix</keyword>
<protein>
    <submittedName>
        <fullName evidence="3">Uncharacterized protein</fullName>
    </submittedName>
</protein>
<evidence type="ECO:0000313" key="3">
    <source>
        <dbReference type="EMBL" id="KAA1262172.1"/>
    </source>
</evidence>
<gene>
    <name evidence="3" type="ORF">LF1_47340</name>
</gene>
<feature type="transmembrane region" description="Helical" evidence="2">
    <location>
        <begin position="60"/>
        <end position="86"/>
    </location>
</feature>
<dbReference type="AlphaFoldDB" id="A0A5B1CP79"/>
<sequence>MARVSIIFGLLLCGLSAVAMVGTPLKMPALFIPMMFGIPVLFCGVVGLNPHRRRNSVTAAATIMLFAVVAALARCGYGIALAEQFIDPPVGDFVVPDLDGENVDAYAANLAFATLVISSVFMVIFVFSLIRAKRERRLMSELKQEQSRIDVENAFHPAETISGEPISGVNQPHDPSARESVTVREFMSSPDP</sequence>
<dbReference type="RefSeq" id="WP_149753005.1">
    <property type="nucleotide sequence ID" value="NZ_LWSK01000006.1"/>
</dbReference>
<name>A0A5B1CP79_9BACT</name>
<evidence type="ECO:0000256" key="1">
    <source>
        <dbReference type="SAM" id="MobiDB-lite"/>
    </source>
</evidence>
<keyword evidence="2" id="KW-0472">Membrane</keyword>
<proteinExistence type="predicted"/>
<dbReference type="Proteomes" id="UP000322699">
    <property type="component" value="Unassembled WGS sequence"/>
</dbReference>
<organism evidence="3 4">
    <name type="scientific">Rubripirellula obstinata</name>
    <dbReference type="NCBI Taxonomy" id="406547"/>
    <lineage>
        <taxon>Bacteria</taxon>
        <taxon>Pseudomonadati</taxon>
        <taxon>Planctomycetota</taxon>
        <taxon>Planctomycetia</taxon>
        <taxon>Pirellulales</taxon>
        <taxon>Pirellulaceae</taxon>
        <taxon>Rubripirellula</taxon>
    </lineage>
</organism>
<comment type="caution">
    <text evidence="3">The sequence shown here is derived from an EMBL/GenBank/DDBJ whole genome shotgun (WGS) entry which is preliminary data.</text>
</comment>
<feature type="transmembrane region" description="Helical" evidence="2">
    <location>
        <begin position="106"/>
        <end position="130"/>
    </location>
</feature>
<feature type="region of interest" description="Disordered" evidence="1">
    <location>
        <begin position="161"/>
        <end position="192"/>
    </location>
</feature>
<keyword evidence="2" id="KW-0812">Transmembrane</keyword>
<keyword evidence="4" id="KW-1185">Reference proteome</keyword>